<name>A0A136J2I5_9PEZI</name>
<feature type="compositionally biased region" description="Polar residues" evidence="1">
    <location>
        <begin position="159"/>
        <end position="169"/>
    </location>
</feature>
<keyword evidence="3" id="KW-1185">Reference proteome</keyword>
<feature type="compositionally biased region" description="Basic and acidic residues" evidence="1">
    <location>
        <begin position="731"/>
        <end position="747"/>
    </location>
</feature>
<feature type="compositionally biased region" description="Polar residues" evidence="1">
    <location>
        <begin position="586"/>
        <end position="605"/>
    </location>
</feature>
<feature type="compositionally biased region" description="Low complexity" evidence="1">
    <location>
        <begin position="45"/>
        <end position="56"/>
    </location>
</feature>
<feature type="compositionally biased region" description="Basic residues" evidence="1">
    <location>
        <begin position="173"/>
        <end position="182"/>
    </location>
</feature>
<dbReference type="AlphaFoldDB" id="A0A136J2I5"/>
<dbReference type="Proteomes" id="UP000070501">
    <property type="component" value="Unassembled WGS sequence"/>
</dbReference>
<feature type="compositionally biased region" description="Polar residues" evidence="1">
    <location>
        <begin position="868"/>
        <end position="877"/>
    </location>
</feature>
<organism evidence="2 3">
    <name type="scientific">Microdochium bolleyi</name>
    <dbReference type="NCBI Taxonomy" id="196109"/>
    <lineage>
        <taxon>Eukaryota</taxon>
        <taxon>Fungi</taxon>
        <taxon>Dikarya</taxon>
        <taxon>Ascomycota</taxon>
        <taxon>Pezizomycotina</taxon>
        <taxon>Sordariomycetes</taxon>
        <taxon>Xylariomycetidae</taxon>
        <taxon>Xylariales</taxon>
        <taxon>Microdochiaceae</taxon>
        <taxon>Microdochium</taxon>
    </lineage>
</organism>
<dbReference type="OrthoDB" id="5386674at2759"/>
<feature type="compositionally biased region" description="Low complexity" evidence="1">
    <location>
        <begin position="90"/>
        <end position="101"/>
    </location>
</feature>
<protein>
    <submittedName>
        <fullName evidence="2">Uncharacterized protein</fullName>
    </submittedName>
</protein>
<feature type="compositionally biased region" description="Low complexity" evidence="1">
    <location>
        <begin position="340"/>
        <end position="373"/>
    </location>
</feature>
<feature type="region of interest" description="Disordered" evidence="1">
    <location>
        <begin position="648"/>
        <end position="884"/>
    </location>
</feature>
<evidence type="ECO:0000313" key="2">
    <source>
        <dbReference type="EMBL" id="KXJ91365.1"/>
    </source>
</evidence>
<feature type="compositionally biased region" description="Basic and acidic residues" evidence="1">
    <location>
        <begin position="563"/>
        <end position="583"/>
    </location>
</feature>
<gene>
    <name evidence="2" type="ORF">Micbo1qcDRAFT_64965</name>
</gene>
<accession>A0A136J2I5</accession>
<feature type="compositionally biased region" description="Basic and acidic residues" evidence="1">
    <location>
        <begin position="684"/>
        <end position="716"/>
    </location>
</feature>
<feature type="compositionally biased region" description="Polar residues" evidence="1">
    <location>
        <begin position="719"/>
        <end position="730"/>
    </location>
</feature>
<feature type="compositionally biased region" description="Basic and acidic residues" evidence="1">
    <location>
        <begin position="442"/>
        <end position="465"/>
    </location>
</feature>
<proteinExistence type="predicted"/>
<reference evidence="3" key="1">
    <citation type="submission" date="2016-02" db="EMBL/GenBank/DDBJ databases">
        <title>Draft genome sequence of Microdochium bolleyi, a fungal endophyte of beachgrass.</title>
        <authorList>
            <consortium name="DOE Joint Genome Institute"/>
            <person name="David A.S."/>
            <person name="May G."/>
            <person name="Haridas S."/>
            <person name="Lim J."/>
            <person name="Wang M."/>
            <person name="Labutti K."/>
            <person name="Lipzen A."/>
            <person name="Barry K."/>
            <person name="Grigoriev I.V."/>
        </authorList>
    </citation>
    <scope>NUCLEOTIDE SEQUENCE [LARGE SCALE GENOMIC DNA]</scope>
    <source>
        <strain evidence="3">J235TASD1</strain>
    </source>
</reference>
<feature type="compositionally biased region" description="Basic and acidic residues" evidence="1">
    <location>
        <begin position="256"/>
        <end position="265"/>
    </location>
</feature>
<feature type="compositionally biased region" description="Low complexity" evidence="1">
    <location>
        <begin position="665"/>
        <end position="683"/>
    </location>
</feature>
<feature type="compositionally biased region" description="Low complexity" evidence="1">
    <location>
        <begin position="222"/>
        <end position="235"/>
    </location>
</feature>
<feature type="region of interest" description="Disordered" evidence="1">
    <location>
        <begin position="544"/>
        <end position="626"/>
    </location>
</feature>
<sequence length="1006" mass="108797">MAKPATKRPNVDTGRSDSFLRMLALEKQYRMERIQTQVAAASMKSTSLDSTSTDTSAVLPLRVRRASNTSGAPVGSSQIPVQSQKQYKDVPLPSLSISIPVPSRPLATAVRDEVPEQVETPQSQHPTPASHPQPKPAPEKPELSKMVTFAAEEDENDLSDQTSICQSPTWDARKKKKTKPAKQAKPPKPEPVVATKSEDAPPSPTKKKGRRLSKQPPTPGPRASSVVRAERSSSSTRFDLEDIENQAPQNKAMRSRPPDAMKNPDLHQQGNVSDSNDKPRSKGFFSRIRRLSFDDGSKSPKSAVEQVAAPPPVQKSHSSGPGAGLGFFSSRKPQNKDSSKASSPRSQSALDSRPPVTSRPSSSGRGRNNSLLSATLEKFKTTQKTSAEVDDGDKAPTQEVARPGDTESGSAARATRLVKDDEILPFDLEPPAANFSQKPRSRSSDSRSTLDNRPESKGSEKDKAEQSYPYQTTESKDESEFGSLSTLRLQQLPLNEMALRSARSSEFETASIQESIFNVVKIEERSSDYLNFINESYTPPSLELSSNIGGRSSPMYHAPSPRPAHDSYQAREQRATNARHSERPSMLQTETAQQSPVVPQRTADTSKPLPPLQKSPSLEKFGQSWSAGPEAAAADAADLRVPVLLGAEHGHSRTASEKSTSSLYDDSAPTPSTPATPDSVVPPRRQDVHPALRASSHEQRAKEQSAHSESSGERRPRNTVRQYSQETARPTSDRSLSREPRTSEHSYNKARAILGLDLGLDPPPANFFSRAEGNGSSSSIASSPTSIKSASAIKVDVPSSNQQDRVRAREMPPRAQSAIDLTSTSFLPPLKHQPLLGKKKPRHSTTAASVSSPESADEENDSLRPKASRSSTANSQESGAGSSAGAAYLEEARKAVQPISAARALKAPFTQKNASSMSVKTAQGSRAEPIAKMLVECCGCKFYHDMPSKVYECMAKPDSIVEDKRLGVSAAVTTMVRCPWCGHGMSTQCCAGYAAVIFLKEKLHGK</sequence>
<feature type="compositionally biased region" description="Polar residues" evidence="1">
    <location>
        <begin position="844"/>
        <end position="854"/>
    </location>
</feature>
<evidence type="ECO:0000313" key="3">
    <source>
        <dbReference type="Proteomes" id="UP000070501"/>
    </source>
</evidence>
<feature type="compositionally biased region" description="Polar residues" evidence="1">
    <location>
        <begin position="66"/>
        <end position="85"/>
    </location>
</feature>
<feature type="compositionally biased region" description="Low complexity" evidence="1">
    <location>
        <begin position="776"/>
        <end position="793"/>
    </location>
</feature>
<feature type="region of interest" description="Disordered" evidence="1">
    <location>
        <begin position="38"/>
        <end position="484"/>
    </location>
</feature>
<dbReference type="InParanoid" id="A0A136J2I5"/>
<dbReference type="EMBL" id="KQ964250">
    <property type="protein sequence ID" value="KXJ91365.1"/>
    <property type="molecule type" value="Genomic_DNA"/>
</dbReference>
<evidence type="ECO:0000256" key="1">
    <source>
        <dbReference type="SAM" id="MobiDB-lite"/>
    </source>
</evidence>